<evidence type="ECO:0000256" key="1">
    <source>
        <dbReference type="ARBA" id="ARBA00005417"/>
    </source>
</evidence>
<evidence type="ECO:0000313" key="6">
    <source>
        <dbReference type="EMBL" id="GAA4433509.1"/>
    </source>
</evidence>
<gene>
    <name evidence="6" type="ORF">GCM10023169_40440</name>
</gene>
<feature type="domain" description="ABC transporter" evidence="5">
    <location>
        <begin position="13"/>
        <end position="247"/>
    </location>
</feature>
<dbReference type="Proteomes" id="UP001500622">
    <property type="component" value="Unassembled WGS sequence"/>
</dbReference>
<evidence type="ECO:0000259" key="5">
    <source>
        <dbReference type="PROSITE" id="PS50893"/>
    </source>
</evidence>
<dbReference type="InterPro" id="IPR003439">
    <property type="entry name" value="ABC_transporter-like_ATP-bd"/>
</dbReference>
<proteinExistence type="inferred from homology"/>
<protein>
    <submittedName>
        <fullName evidence="6">Metal ABC transporter ATP-binding protein</fullName>
    </submittedName>
</protein>
<dbReference type="EMBL" id="BAABGN010000015">
    <property type="protein sequence ID" value="GAA4433509.1"/>
    <property type="molecule type" value="Genomic_DNA"/>
</dbReference>
<keyword evidence="3" id="KW-0547">Nucleotide-binding</keyword>
<dbReference type="PROSITE" id="PS00211">
    <property type="entry name" value="ABC_TRANSPORTER_1"/>
    <property type="match status" value="1"/>
</dbReference>
<evidence type="ECO:0000256" key="3">
    <source>
        <dbReference type="ARBA" id="ARBA00022741"/>
    </source>
</evidence>
<evidence type="ECO:0000256" key="4">
    <source>
        <dbReference type="ARBA" id="ARBA00022840"/>
    </source>
</evidence>
<comment type="caution">
    <text evidence="6">The sequence shown here is derived from an EMBL/GenBank/DDBJ whole genome shotgun (WGS) entry which is preliminary data.</text>
</comment>
<dbReference type="InterPro" id="IPR017871">
    <property type="entry name" value="ABC_transporter-like_CS"/>
</dbReference>
<accession>A0ABP8LQP4</accession>
<sequence length="265" mass="28283">MSQAPRATADPALEVQNLSVRYGAVTALDGVTLDLRPGTVTGLVGMNGSGKSTLFKSVMGLVPPESGSIRLLGGPAERARRRGAVAYTPQSEDVDWSFPVCVRDVVRMGRYGRLGLTRRLRRGDEEQVAGALERVGLSDLADRQVGALSGGQRKRVFVARALAQEADVLLLDEPFAGVDRLTEDTLTALLRTLAAEGRTVLISTHDLQNLDVLCDDAVLLHRRVILHASPREVLRPENLALAFGAADDGTTTSGVARAAEREVGP</sequence>
<keyword evidence="7" id="KW-1185">Reference proteome</keyword>
<dbReference type="GO" id="GO:0005524">
    <property type="term" value="F:ATP binding"/>
    <property type="evidence" value="ECO:0007669"/>
    <property type="project" value="UniProtKB-KW"/>
</dbReference>
<dbReference type="CDD" id="cd03235">
    <property type="entry name" value="ABC_Metallic_Cations"/>
    <property type="match status" value="1"/>
</dbReference>
<dbReference type="PROSITE" id="PS50893">
    <property type="entry name" value="ABC_TRANSPORTER_2"/>
    <property type="match status" value="1"/>
</dbReference>
<evidence type="ECO:0000256" key="2">
    <source>
        <dbReference type="ARBA" id="ARBA00022448"/>
    </source>
</evidence>
<keyword evidence="2" id="KW-0813">Transport</keyword>
<evidence type="ECO:0000313" key="7">
    <source>
        <dbReference type="Proteomes" id="UP001500622"/>
    </source>
</evidence>
<dbReference type="Pfam" id="PF00005">
    <property type="entry name" value="ABC_tran"/>
    <property type="match status" value="1"/>
</dbReference>
<organism evidence="6 7">
    <name type="scientific">Georgenia halophila</name>
    <dbReference type="NCBI Taxonomy" id="620889"/>
    <lineage>
        <taxon>Bacteria</taxon>
        <taxon>Bacillati</taxon>
        <taxon>Actinomycetota</taxon>
        <taxon>Actinomycetes</taxon>
        <taxon>Micrococcales</taxon>
        <taxon>Bogoriellaceae</taxon>
        <taxon>Georgenia</taxon>
    </lineage>
</organism>
<dbReference type="SMART" id="SM00382">
    <property type="entry name" value="AAA"/>
    <property type="match status" value="1"/>
</dbReference>
<dbReference type="InterPro" id="IPR050153">
    <property type="entry name" value="Metal_Ion_Import_ABC"/>
</dbReference>
<comment type="similarity">
    <text evidence="1">Belongs to the ABC transporter superfamily.</text>
</comment>
<dbReference type="PANTHER" id="PTHR42734">
    <property type="entry name" value="METAL TRANSPORT SYSTEM ATP-BINDING PROTEIN TM_0124-RELATED"/>
    <property type="match status" value="1"/>
</dbReference>
<keyword evidence="4 6" id="KW-0067">ATP-binding</keyword>
<dbReference type="Gene3D" id="3.40.50.300">
    <property type="entry name" value="P-loop containing nucleotide triphosphate hydrolases"/>
    <property type="match status" value="1"/>
</dbReference>
<dbReference type="InterPro" id="IPR003593">
    <property type="entry name" value="AAA+_ATPase"/>
</dbReference>
<dbReference type="InterPro" id="IPR027417">
    <property type="entry name" value="P-loop_NTPase"/>
</dbReference>
<dbReference type="RefSeq" id="WP_345219063.1">
    <property type="nucleotide sequence ID" value="NZ_BAABGN010000015.1"/>
</dbReference>
<dbReference type="PANTHER" id="PTHR42734:SF5">
    <property type="entry name" value="IRON TRANSPORT SYSTEM ATP-BINDING PROTEIN HI_0361-RELATED"/>
    <property type="match status" value="1"/>
</dbReference>
<name>A0ABP8LQP4_9MICO</name>
<reference evidence="7" key="1">
    <citation type="journal article" date="2019" name="Int. J. Syst. Evol. Microbiol.">
        <title>The Global Catalogue of Microorganisms (GCM) 10K type strain sequencing project: providing services to taxonomists for standard genome sequencing and annotation.</title>
        <authorList>
            <consortium name="The Broad Institute Genomics Platform"/>
            <consortium name="The Broad Institute Genome Sequencing Center for Infectious Disease"/>
            <person name="Wu L."/>
            <person name="Ma J."/>
        </authorList>
    </citation>
    <scope>NUCLEOTIDE SEQUENCE [LARGE SCALE GENOMIC DNA]</scope>
    <source>
        <strain evidence="7">JCM 17810</strain>
    </source>
</reference>
<dbReference type="SUPFAM" id="SSF52540">
    <property type="entry name" value="P-loop containing nucleoside triphosphate hydrolases"/>
    <property type="match status" value="1"/>
</dbReference>